<evidence type="ECO:0000256" key="6">
    <source>
        <dbReference type="ARBA" id="ARBA00022927"/>
    </source>
</evidence>
<dbReference type="GO" id="GO:0051205">
    <property type="term" value="P:protein insertion into membrane"/>
    <property type="evidence" value="ECO:0007669"/>
    <property type="project" value="TreeGrafter"/>
</dbReference>
<feature type="transmembrane region" description="Helical" evidence="12">
    <location>
        <begin position="140"/>
        <end position="165"/>
    </location>
</feature>
<keyword evidence="10 12" id="KW-0143">Chaperone</keyword>
<dbReference type="Proteomes" id="UP000248214">
    <property type="component" value="Unassembled WGS sequence"/>
</dbReference>
<evidence type="ECO:0000256" key="8">
    <source>
        <dbReference type="ARBA" id="ARBA00023136"/>
    </source>
</evidence>
<evidence type="ECO:0000256" key="9">
    <source>
        <dbReference type="ARBA" id="ARBA00023139"/>
    </source>
</evidence>
<keyword evidence="9" id="KW-0564">Palmitate</keyword>
<evidence type="ECO:0000256" key="7">
    <source>
        <dbReference type="ARBA" id="ARBA00022989"/>
    </source>
</evidence>
<dbReference type="PANTHER" id="PTHR12428">
    <property type="entry name" value="OXA1"/>
    <property type="match status" value="1"/>
</dbReference>
<dbReference type="HAMAP" id="MF_01811">
    <property type="entry name" value="YidC_type2"/>
    <property type="match status" value="1"/>
</dbReference>
<dbReference type="GO" id="GO:0005886">
    <property type="term" value="C:plasma membrane"/>
    <property type="evidence" value="ECO:0007669"/>
    <property type="project" value="UniProtKB-SubCell"/>
</dbReference>
<comment type="subcellular location">
    <subcellularLocation>
        <location evidence="1 12">Cell membrane</location>
        <topology evidence="1 12">Multi-pass membrane protein</topology>
    </subcellularLocation>
</comment>
<evidence type="ECO:0000313" key="15">
    <source>
        <dbReference type="Proteomes" id="UP000248214"/>
    </source>
</evidence>
<comment type="caution">
    <text evidence="14">The sequence shown here is derived from an EMBL/GenBank/DDBJ whole genome shotgun (WGS) entry which is preliminary data.</text>
</comment>
<feature type="domain" description="Membrane insertase YidC/Oxa/ALB C-terminal" evidence="13">
    <location>
        <begin position="68"/>
        <end position="257"/>
    </location>
</feature>
<comment type="similarity">
    <text evidence="12">Belongs to the OXA1/ALB3/YidC family. Type 2 subfamily.</text>
</comment>
<gene>
    <name evidence="12" type="primary">yidC</name>
    <name evidence="14" type="ORF">CR194_18625</name>
</gene>
<dbReference type="PANTHER" id="PTHR12428:SF65">
    <property type="entry name" value="CYTOCHROME C OXIDASE ASSEMBLY PROTEIN COX18, MITOCHONDRIAL"/>
    <property type="match status" value="1"/>
</dbReference>
<keyword evidence="15" id="KW-1185">Reference proteome</keyword>
<evidence type="ECO:0000259" key="13">
    <source>
        <dbReference type="Pfam" id="PF02096"/>
    </source>
</evidence>
<evidence type="ECO:0000256" key="2">
    <source>
        <dbReference type="ARBA" id="ARBA00022448"/>
    </source>
</evidence>
<keyword evidence="4 12" id="KW-0812">Transmembrane</keyword>
<sequence>MEKKSVFTKRSKYSLLILIGTLLLLVMSGCQASMEPIDADTAGIFNHYVIFPFSFAIKFMAGIFNGNYGLSLIMMTFLLRLALMPLMMKQHKNQLFMREKMAVIQPELNELKDKYKAKKSAEDQKKMQKEMMELYSKHSFNPITSMGCMPMLIQFPILIGFYYAIMRTPEIAQHNFLWFNLGQSDMILPFVAAAVYLVQFKVSQLGMQQTGAQQKQLAIVGYIMPVMMGVISFNLAAALPLYWSIGGLFLIFQTLLFKWIYREKQPVLNTVMETK</sequence>
<evidence type="ECO:0000256" key="1">
    <source>
        <dbReference type="ARBA" id="ARBA00004651"/>
    </source>
</evidence>
<proteinExistence type="inferred from homology"/>
<keyword evidence="11 12" id="KW-0449">Lipoprotein</keyword>
<keyword evidence="2 12" id="KW-0813">Transport</keyword>
<evidence type="ECO:0000313" key="14">
    <source>
        <dbReference type="EMBL" id="PYZ91646.1"/>
    </source>
</evidence>
<dbReference type="InterPro" id="IPR028055">
    <property type="entry name" value="YidC/Oxa/ALB_C"/>
</dbReference>
<evidence type="ECO:0000256" key="10">
    <source>
        <dbReference type="ARBA" id="ARBA00023186"/>
    </source>
</evidence>
<name>A0A323T8X0_9BACI</name>
<dbReference type="GO" id="GO:0032977">
    <property type="term" value="F:membrane insertase activity"/>
    <property type="evidence" value="ECO:0007669"/>
    <property type="project" value="InterPro"/>
</dbReference>
<dbReference type="InterPro" id="IPR047196">
    <property type="entry name" value="YidC_ALB_C"/>
</dbReference>
<dbReference type="AlphaFoldDB" id="A0A323T8X0"/>
<feature type="transmembrane region" description="Helical" evidence="12">
    <location>
        <begin position="177"/>
        <end position="197"/>
    </location>
</feature>
<feature type="transmembrane region" description="Helical" evidence="12">
    <location>
        <begin position="241"/>
        <end position="261"/>
    </location>
</feature>
<protein>
    <recommendedName>
        <fullName evidence="12">Membrane protein insertase YidC</fullName>
    </recommendedName>
    <alternativeName>
        <fullName evidence="12">Foldase YidC</fullName>
    </alternativeName>
    <alternativeName>
        <fullName evidence="12">Membrane integrase YidC</fullName>
    </alternativeName>
    <alternativeName>
        <fullName evidence="12">Membrane protein YidC</fullName>
    </alternativeName>
</protein>
<dbReference type="RefSeq" id="WP_110611893.1">
    <property type="nucleotide sequence ID" value="NZ_PDOD01000006.1"/>
</dbReference>
<keyword evidence="8 12" id="KW-0472">Membrane</keyword>
<keyword evidence="6 12" id="KW-0653">Protein transport</keyword>
<organism evidence="14 15">
    <name type="scientific">Salipaludibacillus keqinensis</name>
    <dbReference type="NCBI Taxonomy" id="2045207"/>
    <lineage>
        <taxon>Bacteria</taxon>
        <taxon>Bacillati</taxon>
        <taxon>Bacillota</taxon>
        <taxon>Bacilli</taxon>
        <taxon>Bacillales</taxon>
        <taxon>Bacillaceae</taxon>
    </lineage>
</organism>
<reference evidence="14 15" key="1">
    <citation type="submission" date="2017-10" db="EMBL/GenBank/DDBJ databases">
        <title>Bacillus sp. nov., a halophilic bacterium isolated from a Keqin Lake.</title>
        <authorList>
            <person name="Wang H."/>
        </authorList>
    </citation>
    <scope>NUCLEOTIDE SEQUENCE [LARGE SCALE GENOMIC DNA]</scope>
    <source>
        <strain evidence="14 15">KQ-12</strain>
    </source>
</reference>
<dbReference type="NCBIfam" id="TIGR03592">
    <property type="entry name" value="yidC_oxa1_cterm"/>
    <property type="match status" value="1"/>
</dbReference>
<evidence type="ECO:0000256" key="11">
    <source>
        <dbReference type="ARBA" id="ARBA00023288"/>
    </source>
</evidence>
<evidence type="ECO:0000256" key="12">
    <source>
        <dbReference type="HAMAP-Rule" id="MF_01811"/>
    </source>
</evidence>
<feature type="transmembrane region" description="Helical" evidence="12">
    <location>
        <begin position="68"/>
        <end position="88"/>
    </location>
</feature>
<evidence type="ECO:0000256" key="4">
    <source>
        <dbReference type="ARBA" id="ARBA00022692"/>
    </source>
</evidence>
<keyword evidence="7 12" id="KW-1133">Transmembrane helix</keyword>
<feature type="transmembrane region" description="Helical" evidence="12">
    <location>
        <begin position="217"/>
        <end position="235"/>
    </location>
</feature>
<dbReference type="InterPro" id="IPR001708">
    <property type="entry name" value="YidC/ALB3/OXA1/COX18"/>
</dbReference>
<dbReference type="PROSITE" id="PS51257">
    <property type="entry name" value="PROKAR_LIPOPROTEIN"/>
    <property type="match status" value="1"/>
</dbReference>
<dbReference type="GO" id="GO:0015031">
    <property type="term" value="P:protein transport"/>
    <property type="evidence" value="ECO:0007669"/>
    <property type="project" value="UniProtKB-KW"/>
</dbReference>
<dbReference type="CDD" id="cd20070">
    <property type="entry name" value="5TM_YidC_Alb3"/>
    <property type="match status" value="1"/>
</dbReference>
<keyword evidence="5 12" id="KW-0732">Signal</keyword>
<dbReference type="EMBL" id="PDOD01000006">
    <property type="protein sequence ID" value="PYZ91646.1"/>
    <property type="molecule type" value="Genomic_DNA"/>
</dbReference>
<dbReference type="InterPro" id="IPR023060">
    <property type="entry name" value="YidC/YidC1/YidC2_Firmicutes"/>
</dbReference>
<accession>A0A323T8X0</accession>
<comment type="function">
    <text evidence="12">Required for the insertion and/or proper folding and/or complex formation of integral membrane proteins into the membrane. Involved in integration of membrane proteins that insert both dependently and independently of the Sec translocase complex, as well as at least some lipoproteins.</text>
</comment>
<dbReference type="Pfam" id="PF02096">
    <property type="entry name" value="60KD_IMP"/>
    <property type="match status" value="1"/>
</dbReference>
<dbReference type="OrthoDB" id="9780552at2"/>
<evidence type="ECO:0000256" key="5">
    <source>
        <dbReference type="ARBA" id="ARBA00022729"/>
    </source>
</evidence>
<keyword evidence="3 12" id="KW-1003">Cell membrane</keyword>
<evidence type="ECO:0000256" key="3">
    <source>
        <dbReference type="ARBA" id="ARBA00022475"/>
    </source>
</evidence>